<feature type="transmembrane region" description="Helical" evidence="9">
    <location>
        <begin position="114"/>
        <end position="134"/>
    </location>
</feature>
<dbReference type="InterPro" id="IPR036259">
    <property type="entry name" value="MFS_trans_sf"/>
</dbReference>
<name>A0A7W7WKM6_9ACTN</name>
<gene>
    <name evidence="11" type="ORF">F4556_005888</name>
</gene>
<dbReference type="AlphaFoldDB" id="A0A7W7WKM6"/>
<evidence type="ECO:0000256" key="3">
    <source>
        <dbReference type="ARBA" id="ARBA00022448"/>
    </source>
</evidence>
<dbReference type="RefSeq" id="WP_184921449.1">
    <property type="nucleotide sequence ID" value="NZ_JACHJR010000001.1"/>
</dbReference>
<comment type="similarity">
    <text evidence="2">Belongs to the major facilitator superfamily. Metabolite:H+ Symporter (MHS) family (TC 2.A.1.6) family.</text>
</comment>
<dbReference type="GO" id="GO:0005886">
    <property type="term" value="C:plasma membrane"/>
    <property type="evidence" value="ECO:0007669"/>
    <property type="project" value="UniProtKB-SubCell"/>
</dbReference>
<dbReference type="Pfam" id="PF07690">
    <property type="entry name" value="MFS_1"/>
    <property type="match status" value="1"/>
</dbReference>
<feature type="transmembrane region" description="Helical" evidence="9">
    <location>
        <begin position="155"/>
        <end position="178"/>
    </location>
</feature>
<evidence type="ECO:0000256" key="8">
    <source>
        <dbReference type="ARBA" id="ARBA00023136"/>
    </source>
</evidence>
<feature type="transmembrane region" description="Helical" evidence="9">
    <location>
        <begin position="47"/>
        <end position="69"/>
    </location>
</feature>
<dbReference type="PANTHER" id="PTHR43528:SF1">
    <property type="entry name" value="ALPHA-KETOGLUTARATE PERMEASE"/>
    <property type="match status" value="1"/>
</dbReference>
<feature type="transmembrane region" description="Helical" evidence="9">
    <location>
        <begin position="397"/>
        <end position="419"/>
    </location>
</feature>
<dbReference type="InterPro" id="IPR011701">
    <property type="entry name" value="MFS"/>
</dbReference>
<reference evidence="11 12" key="1">
    <citation type="submission" date="2020-08" db="EMBL/GenBank/DDBJ databases">
        <title>Sequencing the genomes of 1000 actinobacteria strains.</title>
        <authorList>
            <person name="Klenk H.-P."/>
        </authorList>
    </citation>
    <scope>NUCLEOTIDE SEQUENCE [LARGE SCALE GENOMIC DNA]</scope>
    <source>
        <strain evidence="11 12">DSM 44786</strain>
    </source>
</reference>
<evidence type="ECO:0000313" key="11">
    <source>
        <dbReference type="EMBL" id="MBB4950353.1"/>
    </source>
</evidence>
<dbReference type="GO" id="GO:0015293">
    <property type="term" value="F:symporter activity"/>
    <property type="evidence" value="ECO:0007669"/>
    <property type="project" value="UniProtKB-KW"/>
</dbReference>
<feature type="transmembrane region" description="Helical" evidence="9">
    <location>
        <begin position="243"/>
        <end position="260"/>
    </location>
</feature>
<evidence type="ECO:0000256" key="7">
    <source>
        <dbReference type="ARBA" id="ARBA00022989"/>
    </source>
</evidence>
<evidence type="ECO:0000256" key="9">
    <source>
        <dbReference type="SAM" id="Phobius"/>
    </source>
</evidence>
<evidence type="ECO:0000256" key="2">
    <source>
        <dbReference type="ARBA" id="ARBA00008240"/>
    </source>
</evidence>
<feature type="transmembrane region" description="Helical" evidence="9">
    <location>
        <begin position="280"/>
        <end position="298"/>
    </location>
</feature>
<keyword evidence="8 9" id="KW-0472">Membrane</keyword>
<dbReference type="SUPFAM" id="SSF103473">
    <property type="entry name" value="MFS general substrate transporter"/>
    <property type="match status" value="1"/>
</dbReference>
<keyword evidence="12" id="KW-1185">Reference proteome</keyword>
<keyword evidence="5 9" id="KW-0812">Transmembrane</keyword>
<sequence length="446" mass="45925">MESLAPAPPAQAIAVLPRSSILVAALSTVVEWYDFTLYLYMTTVLSRVFFGTGSTSLLITLAVFAVAYLMRPLGAMAFGHIGDRLGRRKVLLGSMAVMTAAMLATALLPTHDQIGSIAGALLLLLRCVMGFAVGGEYTGVTAYLVEGAPPHRRGLVASLASAASEIGALLAAGVAALTVTLVPGPTLDAWGWRIPFLFGTLLATTVLIARSTMRESPAFEQQPPPDTKGAGPLMTTVRTQRPALYRTFAISALGSVTYYVGISYVPTYLGAVSGFSESDALWLSTIAALVVIVVTPFVGALSDRVGRRPALTLFGALAVILPPAMFGLMTQGSFAAALTGAVVLACMAGGISAVAASAIAEQFPVAQRLSGLALGATAATALFGGLTPYASQALVDSTGWALIPGALVAVTALAVLPVLRRLPETAPAIRAPQPGHLAPEPEPQAR</sequence>
<dbReference type="Gene3D" id="1.20.1250.20">
    <property type="entry name" value="MFS general substrate transporter like domains"/>
    <property type="match status" value="2"/>
</dbReference>
<keyword evidence="6" id="KW-0769">Symport</keyword>
<dbReference type="InterPro" id="IPR051084">
    <property type="entry name" value="H+-coupled_symporters"/>
</dbReference>
<feature type="domain" description="Major facilitator superfamily (MFS) profile" evidence="10">
    <location>
        <begin position="20"/>
        <end position="426"/>
    </location>
</feature>
<evidence type="ECO:0000256" key="6">
    <source>
        <dbReference type="ARBA" id="ARBA00022847"/>
    </source>
</evidence>
<dbReference type="EMBL" id="JACHJR010000001">
    <property type="protein sequence ID" value="MBB4950353.1"/>
    <property type="molecule type" value="Genomic_DNA"/>
</dbReference>
<dbReference type="PROSITE" id="PS00217">
    <property type="entry name" value="SUGAR_TRANSPORT_2"/>
    <property type="match status" value="1"/>
</dbReference>
<dbReference type="PROSITE" id="PS00216">
    <property type="entry name" value="SUGAR_TRANSPORT_1"/>
    <property type="match status" value="1"/>
</dbReference>
<comment type="subcellular location">
    <subcellularLocation>
        <location evidence="1">Cell membrane</location>
        <topology evidence="1">Multi-pass membrane protein</topology>
    </subcellularLocation>
</comment>
<accession>A0A7W7WKM6</accession>
<feature type="transmembrane region" description="Helical" evidence="9">
    <location>
        <begin position="372"/>
        <end position="391"/>
    </location>
</feature>
<keyword evidence="3" id="KW-0813">Transport</keyword>
<evidence type="ECO:0000256" key="1">
    <source>
        <dbReference type="ARBA" id="ARBA00004651"/>
    </source>
</evidence>
<dbReference type="PROSITE" id="PS50850">
    <property type="entry name" value="MFS"/>
    <property type="match status" value="1"/>
</dbReference>
<evidence type="ECO:0000256" key="4">
    <source>
        <dbReference type="ARBA" id="ARBA00022475"/>
    </source>
</evidence>
<dbReference type="PANTHER" id="PTHR43528">
    <property type="entry name" value="ALPHA-KETOGLUTARATE PERMEASE"/>
    <property type="match status" value="1"/>
</dbReference>
<evidence type="ECO:0000259" key="10">
    <source>
        <dbReference type="PROSITE" id="PS50850"/>
    </source>
</evidence>
<feature type="transmembrane region" description="Helical" evidence="9">
    <location>
        <begin position="334"/>
        <end position="360"/>
    </location>
</feature>
<dbReference type="InterPro" id="IPR020846">
    <property type="entry name" value="MFS_dom"/>
</dbReference>
<feature type="transmembrane region" description="Helical" evidence="9">
    <location>
        <begin position="90"/>
        <end position="108"/>
    </location>
</feature>
<evidence type="ECO:0000313" key="12">
    <source>
        <dbReference type="Proteomes" id="UP000573327"/>
    </source>
</evidence>
<feature type="transmembrane region" description="Helical" evidence="9">
    <location>
        <begin position="310"/>
        <end position="328"/>
    </location>
</feature>
<keyword evidence="4" id="KW-1003">Cell membrane</keyword>
<keyword evidence="7 9" id="KW-1133">Transmembrane helix</keyword>
<organism evidence="11 12">
    <name type="scientific">Kitasatospora gansuensis</name>
    <dbReference type="NCBI Taxonomy" id="258050"/>
    <lineage>
        <taxon>Bacteria</taxon>
        <taxon>Bacillati</taxon>
        <taxon>Actinomycetota</taxon>
        <taxon>Actinomycetes</taxon>
        <taxon>Kitasatosporales</taxon>
        <taxon>Streptomycetaceae</taxon>
        <taxon>Kitasatospora</taxon>
    </lineage>
</organism>
<dbReference type="InterPro" id="IPR005829">
    <property type="entry name" value="Sugar_transporter_CS"/>
</dbReference>
<evidence type="ECO:0000256" key="5">
    <source>
        <dbReference type="ARBA" id="ARBA00022692"/>
    </source>
</evidence>
<feature type="transmembrane region" description="Helical" evidence="9">
    <location>
        <begin position="190"/>
        <end position="209"/>
    </location>
</feature>
<comment type="caution">
    <text evidence="11">The sequence shown here is derived from an EMBL/GenBank/DDBJ whole genome shotgun (WGS) entry which is preliminary data.</text>
</comment>
<protein>
    <submittedName>
        <fullName evidence="11">MHS family proline/betaine transporter-like MFS transporter</fullName>
    </submittedName>
</protein>
<dbReference type="Proteomes" id="UP000573327">
    <property type="component" value="Unassembled WGS sequence"/>
</dbReference>
<proteinExistence type="inferred from homology"/>